<dbReference type="AlphaFoldDB" id="A0A0R1W670"/>
<accession>A0A0R1W670</accession>
<evidence type="ECO:0000256" key="1">
    <source>
        <dbReference type="SAM" id="Phobius"/>
    </source>
</evidence>
<gene>
    <name evidence="2" type="ORF">FD16_GL000883</name>
</gene>
<dbReference type="Proteomes" id="UP000051820">
    <property type="component" value="Unassembled WGS sequence"/>
</dbReference>
<protein>
    <recommendedName>
        <fullName evidence="4">DUF4811 domain-containing protein</fullName>
    </recommendedName>
</protein>
<dbReference type="EMBL" id="AZGF01000002">
    <property type="protein sequence ID" value="KRM13408.1"/>
    <property type="molecule type" value="Genomic_DNA"/>
</dbReference>
<keyword evidence="1" id="KW-1133">Transmembrane helix</keyword>
<dbReference type="InterPro" id="IPR032083">
    <property type="entry name" value="DUF4811"/>
</dbReference>
<keyword evidence="1" id="KW-0472">Membrane</keyword>
<dbReference type="eggNOG" id="ENOG5032RPZ">
    <property type="taxonomic scope" value="Bacteria"/>
</dbReference>
<evidence type="ECO:0000313" key="3">
    <source>
        <dbReference type="Proteomes" id="UP000051820"/>
    </source>
</evidence>
<sequence>MILITLVIGAITFFLAFMFTNGPVKRTLALLVTGIILLGSIVGMVSNYHDHFGMHKVTTTTTKTIYSASNSSSMPIALYKQVGTSGKNDVYIYNLKQKQKTPDHTKADEYTSNKIKYTNKSTATMTTKVTRWQFKNNFYKDLYLWSGMGGQIVKRVNTFNLPKTWVKLSVTQAAKLEKLMASPTAKAQMQTQAKAYIEAKVKAAMTQNPQMTEVQRAKVTQQAQAEFQAQALKKAVSELK</sequence>
<dbReference type="RefSeq" id="WP_010621591.1">
    <property type="nucleotide sequence ID" value="NZ_AZGF01000002.1"/>
</dbReference>
<dbReference type="STRING" id="1423807.FD16_GL000883"/>
<evidence type="ECO:0000313" key="2">
    <source>
        <dbReference type="EMBL" id="KRM13408.1"/>
    </source>
</evidence>
<dbReference type="Pfam" id="PF16069">
    <property type="entry name" value="DUF4811"/>
    <property type="match status" value="1"/>
</dbReference>
<name>A0A0R1W670_9LACO</name>
<dbReference type="OrthoDB" id="2249491at2"/>
<keyword evidence="3" id="KW-1185">Reference proteome</keyword>
<evidence type="ECO:0008006" key="4">
    <source>
        <dbReference type="Google" id="ProtNLM"/>
    </source>
</evidence>
<reference evidence="2 3" key="1">
    <citation type="journal article" date="2015" name="Genome Announc.">
        <title>Expanding the biotechnology potential of lactobacilli through comparative genomics of 213 strains and associated genera.</title>
        <authorList>
            <person name="Sun Z."/>
            <person name="Harris H.M."/>
            <person name="McCann A."/>
            <person name="Guo C."/>
            <person name="Argimon S."/>
            <person name="Zhang W."/>
            <person name="Yang X."/>
            <person name="Jeffery I.B."/>
            <person name="Cooney J.C."/>
            <person name="Kagawa T.F."/>
            <person name="Liu W."/>
            <person name="Song Y."/>
            <person name="Salvetti E."/>
            <person name="Wrobel A."/>
            <person name="Rasinkangas P."/>
            <person name="Parkhill J."/>
            <person name="Rea M.C."/>
            <person name="O'Sullivan O."/>
            <person name="Ritari J."/>
            <person name="Douillard F.P."/>
            <person name="Paul Ross R."/>
            <person name="Yang R."/>
            <person name="Briner A.E."/>
            <person name="Felis G.E."/>
            <person name="de Vos W.M."/>
            <person name="Barrangou R."/>
            <person name="Klaenhammer T.R."/>
            <person name="Caufield P.W."/>
            <person name="Cui Y."/>
            <person name="Zhang H."/>
            <person name="O'Toole P.W."/>
        </authorList>
    </citation>
    <scope>NUCLEOTIDE SEQUENCE [LARGE SCALE GENOMIC DNA]</scope>
    <source>
        <strain evidence="2 3">DSM 5007</strain>
    </source>
</reference>
<dbReference type="PATRIC" id="fig|1423807.3.peg.895"/>
<keyword evidence="1" id="KW-0812">Transmembrane</keyword>
<proteinExistence type="predicted"/>
<comment type="caution">
    <text evidence="2">The sequence shown here is derived from an EMBL/GenBank/DDBJ whole genome shotgun (WGS) entry which is preliminary data.</text>
</comment>
<organism evidence="2 3">
    <name type="scientific">Paucilactobacillus suebicus DSM 5007 = KCTC 3549</name>
    <dbReference type="NCBI Taxonomy" id="1423807"/>
    <lineage>
        <taxon>Bacteria</taxon>
        <taxon>Bacillati</taxon>
        <taxon>Bacillota</taxon>
        <taxon>Bacilli</taxon>
        <taxon>Lactobacillales</taxon>
        <taxon>Lactobacillaceae</taxon>
        <taxon>Paucilactobacillus</taxon>
    </lineage>
</organism>
<feature type="transmembrane region" description="Helical" evidence="1">
    <location>
        <begin position="28"/>
        <end position="46"/>
    </location>
</feature>